<dbReference type="GO" id="GO:0022857">
    <property type="term" value="F:transmembrane transporter activity"/>
    <property type="evidence" value="ECO:0007669"/>
    <property type="project" value="InterPro"/>
</dbReference>
<dbReference type="Pfam" id="PF07690">
    <property type="entry name" value="MFS_1"/>
    <property type="match status" value="1"/>
</dbReference>
<evidence type="ECO:0000313" key="7">
    <source>
        <dbReference type="Proteomes" id="UP000005324"/>
    </source>
</evidence>
<keyword evidence="1 4" id="KW-0812">Transmembrane</keyword>
<evidence type="ECO:0000313" key="6">
    <source>
        <dbReference type="EMBL" id="EFH09289.1"/>
    </source>
</evidence>
<dbReference type="PROSITE" id="PS50850">
    <property type="entry name" value="MFS"/>
    <property type="match status" value="1"/>
</dbReference>
<dbReference type="InterPro" id="IPR036259">
    <property type="entry name" value="MFS_trans_sf"/>
</dbReference>
<dbReference type="Proteomes" id="UP000005324">
    <property type="component" value="Unassembled WGS sequence"/>
</dbReference>
<evidence type="ECO:0000256" key="4">
    <source>
        <dbReference type="SAM" id="Phobius"/>
    </source>
</evidence>
<dbReference type="InterPro" id="IPR011701">
    <property type="entry name" value="MFS"/>
</dbReference>
<proteinExistence type="predicted"/>
<evidence type="ECO:0000256" key="3">
    <source>
        <dbReference type="ARBA" id="ARBA00023136"/>
    </source>
</evidence>
<evidence type="ECO:0000256" key="2">
    <source>
        <dbReference type="ARBA" id="ARBA00022989"/>
    </source>
</evidence>
<dbReference type="EMBL" id="ADVL01000838">
    <property type="protein sequence ID" value="EFH09289.1"/>
    <property type="molecule type" value="Genomic_DNA"/>
</dbReference>
<dbReference type="AlphaFoldDB" id="D5RTS9"/>
<feature type="transmembrane region" description="Helical" evidence="4">
    <location>
        <begin position="86"/>
        <end position="109"/>
    </location>
</feature>
<gene>
    <name evidence="6" type="ORF">HMPREF0731_4491</name>
</gene>
<dbReference type="HOGENOM" id="CLU_1735406_0_0_5"/>
<feature type="domain" description="Major facilitator superfamily (MFS) profile" evidence="5">
    <location>
        <begin position="20"/>
        <end position="151"/>
    </location>
</feature>
<keyword evidence="7" id="KW-1185">Reference proteome</keyword>
<keyword evidence="3 4" id="KW-0472">Membrane</keyword>
<evidence type="ECO:0000259" key="5">
    <source>
        <dbReference type="PROSITE" id="PS50850"/>
    </source>
</evidence>
<dbReference type="Gene3D" id="1.20.1250.20">
    <property type="entry name" value="MFS general substrate transporter like domains"/>
    <property type="match status" value="1"/>
</dbReference>
<dbReference type="SUPFAM" id="SSF103473">
    <property type="entry name" value="MFS general substrate transporter"/>
    <property type="match status" value="1"/>
</dbReference>
<dbReference type="InterPro" id="IPR020846">
    <property type="entry name" value="MFS_dom"/>
</dbReference>
<protein>
    <submittedName>
        <fullName evidence="6">Transporter, major facilitator family protein</fullName>
    </submittedName>
</protein>
<accession>D5RTS9</accession>
<evidence type="ECO:0000256" key="1">
    <source>
        <dbReference type="ARBA" id="ARBA00022692"/>
    </source>
</evidence>
<dbReference type="PANTHER" id="PTHR23546">
    <property type="entry name" value="TRANSPORT PROTEIN"/>
    <property type="match status" value="1"/>
</dbReference>
<dbReference type="RefSeq" id="WP_007005842.1">
    <property type="nucleotide sequence ID" value="NZ_GG770794.1"/>
</dbReference>
<name>D5RTS9_9PROT</name>
<organism evidence="6 7">
    <name type="scientific">Pseudoroseomonas cervicalis ATCC 49957</name>
    <dbReference type="NCBI Taxonomy" id="525371"/>
    <lineage>
        <taxon>Bacteria</taxon>
        <taxon>Pseudomonadati</taxon>
        <taxon>Pseudomonadota</taxon>
        <taxon>Alphaproteobacteria</taxon>
        <taxon>Acetobacterales</taxon>
        <taxon>Roseomonadaceae</taxon>
        <taxon>Roseomonas</taxon>
    </lineage>
</organism>
<feature type="transmembrane region" description="Helical" evidence="4">
    <location>
        <begin position="54"/>
        <end position="74"/>
    </location>
</feature>
<sequence>MPSDETAPEAAPPSPWAEPVLLALMATTFAGSMAMMAFVALVGPVARVAGLAPWQAGLAVSASGVMWMLCARPWGLASDRHGRRAVLLAGALGFTLAYWALCLVIEAVLRQALPGLLAFLGLVACRALVGGAYAAIPAASGALIADRVPPA</sequence>
<reference evidence="6 7" key="1">
    <citation type="submission" date="2010-04" db="EMBL/GenBank/DDBJ databases">
        <authorList>
            <person name="Qin X."/>
            <person name="Bachman B."/>
            <person name="Battles P."/>
            <person name="Bell A."/>
            <person name="Bess C."/>
            <person name="Bickham C."/>
            <person name="Chaboub L."/>
            <person name="Chen D."/>
            <person name="Coyle M."/>
            <person name="Deiros D.R."/>
            <person name="Dinh H."/>
            <person name="Forbes L."/>
            <person name="Fowler G."/>
            <person name="Francisco L."/>
            <person name="Fu Q."/>
            <person name="Gubbala S."/>
            <person name="Hale W."/>
            <person name="Han Y."/>
            <person name="Hemphill L."/>
            <person name="Highlander S.K."/>
            <person name="Hirani K."/>
            <person name="Hogues M."/>
            <person name="Jackson L."/>
            <person name="Jakkamsetti A."/>
            <person name="Javaid M."/>
            <person name="Jiang H."/>
            <person name="Korchina V."/>
            <person name="Kovar C."/>
            <person name="Lara F."/>
            <person name="Lee S."/>
            <person name="Mata R."/>
            <person name="Mathew T."/>
            <person name="Moen C."/>
            <person name="Morales K."/>
            <person name="Munidasa M."/>
            <person name="Nazareth L."/>
            <person name="Ngo R."/>
            <person name="Nguyen L."/>
            <person name="Okwuonu G."/>
            <person name="Ongeri F."/>
            <person name="Patil S."/>
            <person name="Petrosino J."/>
            <person name="Pham C."/>
            <person name="Pham P."/>
            <person name="Pu L.-L."/>
            <person name="Puazo M."/>
            <person name="Raj R."/>
            <person name="Reid J."/>
            <person name="Rouhana J."/>
            <person name="Saada N."/>
            <person name="Shang Y."/>
            <person name="Simmons D."/>
            <person name="Thornton R."/>
            <person name="Warren J."/>
            <person name="Weissenberger G."/>
            <person name="Zhang J."/>
            <person name="Zhang L."/>
            <person name="Zhou C."/>
            <person name="Zhu D."/>
            <person name="Muzny D."/>
            <person name="Worley K."/>
            <person name="Gibbs R."/>
        </authorList>
    </citation>
    <scope>NUCLEOTIDE SEQUENCE [LARGE SCALE GENOMIC DNA]</scope>
    <source>
        <strain evidence="6 7">ATCC 49957</strain>
    </source>
</reference>
<feature type="transmembrane region" description="Helical" evidence="4">
    <location>
        <begin position="20"/>
        <end position="42"/>
    </location>
</feature>
<dbReference type="PANTHER" id="PTHR23546:SF1">
    <property type="entry name" value="MEMBRANE PROTEIN"/>
    <property type="match status" value="1"/>
</dbReference>
<keyword evidence="2 4" id="KW-1133">Transmembrane helix</keyword>
<feature type="transmembrane region" description="Helical" evidence="4">
    <location>
        <begin position="116"/>
        <end position="136"/>
    </location>
</feature>
<dbReference type="OrthoDB" id="9764259at2"/>
<comment type="caution">
    <text evidence="6">The sequence shown here is derived from an EMBL/GenBank/DDBJ whole genome shotgun (WGS) entry which is preliminary data.</text>
</comment>
<feature type="non-terminal residue" evidence="6">
    <location>
        <position position="151"/>
    </location>
</feature>